<gene>
    <name evidence="2" type="ORF">K461DRAFT_74642</name>
</gene>
<proteinExistence type="predicted"/>
<accession>A0A9P4MI23</accession>
<evidence type="ECO:0000313" key="2">
    <source>
        <dbReference type="EMBL" id="KAF2155490.1"/>
    </source>
</evidence>
<dbReference type="Proteomes" id="UP000799439">
    <property type="component" value="Unassembled WGS sequence"/>
</dbReference>
<dbReference type="OrthoDB" id="5242705at2759"/>
<dbReference type="AlphaFoldDB" id="A0A9P4MI23"/>
<keyword evidence="3" id="KW-1185">Reference proteome</keyword>
<organism evidence="2 3">
    <name type="scientific">Myriangium duriaei CBS 260.36</name>
    <dbReference type="NCBI Taxonomy" id="1168546"/>
    <lineage>
        <taxon>Eukaryota</taxon>
        <taxon>Fungi</taxon>
        <taxon>Dikarya</taxon>
        <taxon>Ascomycota</taxon>
        <taxon>Pezizomycotina</taxon>
        <taxon>Dothideomycetes</taxon>
        <taxon>Dothideomycetidae</taxon>
        <taxon>Myriangiales</taxon>
        <taxon>Myriangiaceae</taxon>
        <taxon>Myriangium</taxon>
    </lineage>
</organism>
<sequence>MASLGCLITILVMANSNFAQQLIGIIPLPKLDTERPIGDIARSEVLNTSGLAIDSIFDEIPSNGIITAMLSGAFFKKSQPPLVNCPTGNCAWPPVPSLAICGACEESSLVLNVCFDKTYNYTLPSGQWRPLLRLQHIRPHAEELTKCGICSQSHNTRDRTNRTTPNAQRVPELILSSTKLNAHVIHDIVQNRQRTTLL</sequence>
<protein>
    <submittedName>
        <fullName evidence="2">Uncharacterized protein</fullName>
    </submittedName>
</protein>
<dbReference type="PANTHER" id="PTHR35394:SF5">
    <property type="entry name" value="DUF3176 DOMAIN-CONTAINING PROTEIN"/>
    <property type="match status" value="1"/>
</dbReference>
<comment type="caution">
    <text evidence="2">The sequence shown here is derived from an EMBL/GenBank/DDBJ whole genome shotgun (WGS) entry which is preliminary data.</text>
</comment>
<feature type="signal peptide" evidence="1">
    <location>
        <begin position="1"/>
        <end position="19"/>
    </location>
</feature>
<feature type="chain" id="PRO_5040192668" evidence="1">
    <location>
        <begin position="20"/>
        <end position="198"/>
    </location>
</feature>
<keyword evidence="1" id="KW-0732">Signal</keyword>
<dbReference type="EMBL" id="ML996082">
    <property type="protein sequence ID" value="KAF2155490.1"/>
    <property type="molecule type" value="Genomic_DNA"/>
</dbReference>
<name>A0A9P4MI23_9PEZI</name>
<evidence type="ECO:0000313" key="3">
    <source>
        <dbReference type="Proteomes" id="UP000799439"/>
    </source>
</evidence>
<evidence type="ECO:0000256" key="1">
    <source>
        <dbReference type="SAM" id="SignalP"/>
    </source>
</evidence>
<reference evidence="2" key="1">
    <citation type="journal article" date="2020" name="Stud. Mycol.">
        <title>101 Dothideomycetes genomes: a test case for predicting lifestyles and emergence of pathogens.</title>
        <authorList>
            <person name="Haridas S."/>
            <person name="Albert R."/>
            <person name="Binder M."/>
            <person name="Bloem J."/>
            <person name="Labutti K."/>
            <person name="Salamov A."/>
            <person name="Andreopoulos B."/>
            <person name="Baker S."/>
            <person name="Barry K."/>
            <person name="Bills G."/>
            <person name="Bluhm B."/>
            <person name="Cannon C."/>
            <person name="Castanera R."/>
            <person name="Culley D."/>
            <person name="Daum C."/>
            <person name="Ezra D."/>
            <person name="Gonzalez J."/>
            <person name="Henrissat B."/>
            <person name="Kuo A."/>
            <person name="Liang C."/>
            <person name="Lipzen A."/>
            <person name="Lutzoni F."/>
            <person name="Magnuson J."/>
            <person name="Mondo S."/>
            <person name="Nolan M."/>
            <person name="Ohm R."/>
            <person name="Pangilinan J."/>
            <person name="Park H.-J."/>
            <person name="Ramirez L."/>
            <person name="Alfaro M."/>
            <person name="Sun H."/>
            <person name="Tritt A."/>
            <person name="Yoshinaga Y."/>
            <person name="Zwiers L.-H."/>
            <person name="Turgeon B."/>
            <person name="Goodwin S."/>
            <person name="Spatafora J."/>
            <person name="Crous P."/>
            <person name="Grigoriev I."/>
        </authorList>
    </citation>
    <scope>NUCLEOTIDE SEQUENCE</scope>
    <source>
        <strain evidence="2">CBS 260.36</strain>
    </source>
</reference>
<dbReference type="PANTHER" id="PTHR35394">
    <property type="entry name" value="DUF3176 DOMAIN-CONTAINING PROTEIN"/>
    <property type="match status" value="1"/>
</dbReference>